<dbReference type="RefSeq" id="WP_208030522.1">
    <property type="nucleotide sequence ID" value="NZ_CP071839.1"/>
</dbReference>
<evidence type="ECO:0000313" key="4">
    <source>
        <dbReference type="Proteomes" id="UP000663908"/>
    </source>
</evidence>
<feature type="signal peptide" evidence="2">
    <location>
        <begin position="1"/>
        <end position="23"/>
    </location>
</feature>
<sequence length="105" mass="10789">MMLTRRTAFAGVTALIAAGAALAGGGSAVAVAPQGSEHPVVRSTAVETGQGTDGRRTAHRPTDPWIADQVAMFLPPSSGTATVFDPWVKDQIALFRSTLNGSPSK</sequence>
<feature type="chain" id="PRO_5045502066" evidence="2">
    <location>
        <begin position="24"/>
        <end position="105"/>
    </location>
</feature>
<accession>A0ABX7TLU8</accession>
<gene>
    <name evidence="3" type="ORF">S1361_04360</name>
</gene>
<proteinExistence type="predicted"/>
<evidence type="ECO:0000313" key="3">
    <source>
        <dbReference type="EMBL" id="QTD96568.1"/>
    </source>
</evidence>
<organism evidence="3 4">
    <name type="scientific">Streptomyces cyanogenus</name>
    <dbReference type="NCBI Taxonomy" id="80860"/>
    <lineage>
        <taxon>Bacteria</taxon>
        <taxon>Bacillati</taxon>
        <taxon>Actinomycetota</taxon>
        <taxon>Actinomycetes</taxon>
        <taxon>Kitasatosporales</taxon>
        <taxon>Streptomycetaceae</taxon>
        <taxon>Streptomyces</taxon>
    </lineage>
</organism>
<name>A0ABX7TLU8_STRCY</name>
<dbReference type="PROSITE" id="PS51318">
    <property type="entry name" value="TAT"/>
    <property type="match status" value="1"/>
</dbReference>
<protein>
    <submittedName>
        <fullName evidence="3">Uncharacterized protein</fullName>
    </submittedName>
</protein>
<dbReference type="EMBL" id="CP071839">
    <property type="protein sequence ID" value="QTD96568.1"/>
    <property type="molecule type" value="Genomic_DNA"/>
</dbReference>
<reference evidence="3 4" key="1">
    <citation type="submission" date="2021-03" db="EMBL/GenBank/DDBJ databases">
        <title>Complete genome sequence of Streptomyces cyanogenus S136, producer of anticancer angucycline landomycin A.</title>
        <authorList>
            <person name="Hrab P."/>
            <person name="Ruckert C."/>
            <person name="Busche T."/>
            <person name="Ostash I."/>
            <person name="Kalinowski J."/>
            <person name="Fedorenko V."/>
            <person name="Yushchuk O."/>
            <person name="Ostash B."/>
        </authorList>
    </citation>
    <scope>NUCLEOTIDE SEQUENCE [LARGE SCALE GENOMIC DNA]</scope>
    <source>
        <strain evidence="3 4">S136</strain>
    </source>
</reference>
<keyword evidence="4" id="KW-1185">Reference proteome</keyword>
<feature type="region of interest" description="Disordered" evidence="1">
    <location>
        <begin position="31"/>
        <end position="61"/>
    </location>
</feature>
<dbReference type="InterPro" id="IPR006311">
    <property type="entry name" value="TAT_signal"/>
</dbReference>
<keyword evidence="2" id="KW-0732">Signal</keyword>
<evidence type="ECO:0000256" key="2">
    <source>
        <dbReference type="SAM" id="SignalP"/>
    </source>
</evidence>
<evidence type="ECO:0000256" key="1">
    <source>
        <dbReference type="SAM" id="MobiDB-lite"/>
    </source>
</evidence>
<dbReference type="Proteomes" id="UP000663908">
    <property type="component" value="Chromosome"/>
</dbReference>